<dbReference type="PANTHER" id="PTHR20977:SF0">
    <property type="entry name" value="AT13385P-RELATED"/>
    <property type="match status" value="1"/>
</dbReference>
<dbReference type="Pfam" id="PF07248">
    <property type="entry name" value="DUF1431"/>
    <property type="match status" value="1"/>
</dbReference>
<name>A0A0L0BNX0_LUCCU</name>
<gene>
    <name evidence="1" type="ORF">FF38_03974</name>
</gene>
<sequence>MSGYISKTLRPINHFPILRTLVFKRFASGGKCATHDDPKCSKQTLEKQKPCPSKIRRLEAKEELPKTNSMWENPECCKDPCPDYYPRFDELYYESTDKLKRKYQQTWVSCPELQIRPKKICNHENLKFPPMEKRSRKKRPQTACPVGGSRICMDNKSRKCPRVMLSGCRGARQPPKCKRERSPSDCLKECTPYPSYSECLRKEADPLHPIECKCLNHPSMCEVWAEMRRRMTFVKG</sequence>
<comment type="caution">
    <text evidence="1">The sequence shown here is derived from an EMBL/GenBank/DDBJ whole genome shotgun (WGS) entry which is preliminary data.</text>
</comment>
<dbReference type="SMART" id="SM00689">
    <property type="entry name" value="DM6"/>
    <property type="match status" value="1"/>
</dbReference>
<reference evidence="1 2" key="1">
    <citation type="journal article" date="2015" name="Nat. Commun.">
        <title>Lucilia cuprina genome unlocks parasitic fly biology to underpin future interventions.</title>
        <authorList>
            <person name="Anstead C.A."/>
            <person name="Korhonen P.K."/>
            <person name="Young N.D."/>
            <person name="Hall R.S."/>
            <person name="Jex A.R."/>
            <person name="Murali S.C."/>
            <person name="Hughes D.S."/>
            <person name="Lee S.F."/>
            <person name="Perry T."/>
            <person name="Stroehlein A.J."/>
            <person name="Ansell B.R."/>
            <person name="Breugelmans B."/>
            <person name="Hofmann A."/>
            <person name="Qu J."/>
            <person name="Dugan S."/>
            <person name="Lee S.L."/>
            <person name="Chao H."/>
            <person name="Dinh H."/>
            <person name="Han Y."/>
            <person name="Doddapaneni H.V."/>
            <person name="Worley K.C."/>
            <person name="Muzny D.M."/>
            <person name="Ioannidis P."/>
            <person name="Waterhouse R.M."/>
            <person name="Zdobnov E.M."/>
            <person name="James P.J."/>
            <person name="Bagnall N.H."/>
            <person name="Kotze A.C."/>
            <person name="Gibbs R.A."/>
            <person name="Richards S."/>
            <person name="Batterham P."/>
            <person name="Gasser R.B."/>
        </authorList>
    </citation>
    <scope>NUCLEOTIDE SEQUENCE [LARGE SCALE GENOMIC DNA]</scope>
    <source>
        <strain evidence="1 2">LS</strain>
        <tissue evidence="1">Full body</tissue>
    </source>
</reference>
<dbReference type="PANTHER" id="PTHR20977">
    <property type="entry name" value="AT13385P-RELATED"/>
    <property type="match status" value="1"/>
</dbReference>
<evidence type="ECO:0000313" key="1">
    <source>
        <dbReference type="EMBL" id="KNC21752.1"/>
    </source>
</evidence>
<dbReference type="OMA" id="QTWVSCP"/>
<dbReference type="Proteomes" id="UP000037069">
    <property type="component" value="Unassembled WGS sequence"/>
</dbReference>
<dbReference type="OrthoDB" id="7812215at2759"/>
<keyword evidence="2" id="KW-1185">Reference proteome</keyword>
<dbReference type="EMBL" id="JRES01001582">
    <property type="protein sequence ID" value="KNC21752.1"/>
    <property type="molecule type" value="Genomic_DNA"/>
</dbReference>
<organism evidence="1 2">
    <name type="scientific">Lucilia cuprina</name>
    <name type="common">Green bottle fly</name>
    <name type="synonym">Australian sheep blowfly</name>
    <dbReference type="NCBI Taxonomy" id="7375"/>
    <lineage>
        <taxon>Eukaryota</taxon>
        <taxon>Metazoa</taxon>
        <taxon>Ecdysozoa</taxon>
        <taxon>Arthropoda</taxon>
        <taxon>Hexapoda</taxon>
        <taxon>Insecta</taxon>
        <taxon>Pterygota</taxon>
        <taxon>Neoptera</taxon>
        <taxon>Endopterygota</taxon>
        <taxon>Diptera</taxon>
        <taxon>Brachycera</taxon>
        <taxon>Muscomorpha</taxon>
        <taxon>Oestroidea</taxon>
        <taxon>Calliphoridae</taxon>
        <taxon>Luciliinae</taxon>
        <taxon>Lucilia</taxon>
    </lineage>
</organism>
<dbReference type="AlphaFoldDB" id="A0A0L0BNX0"/>
<proteinExistence type="predicted"/>
<protein>
    <submittedName>
        <fullName evidence="1">Uncharacterized protein</fullName>
    </submittedName>
</protein>
<dbReference type="InterPro" id="IPR006611">
    <property type="entry name" value="DUF1431_DROsp"/>
</dbReference>
<evidence type="ECO:0000313" key="2">
    <source>
        <dbReference type="Proteomes" id="UP000037069"/>
    </source>
</evidence>
<accession>A0A0L0BNX0</accession>